<accession>A0A0D9VVF6</accession>
<keyword evidence="13" id="KW-1185">Reference proteome</keyword>
<feature type="signal peptide" evidence="10">
    <location>
        <begin position="1"/>
        <end position="17"/>
    </location>
</feature>
<evidence type="ECO:0000256" key="6">
    <source>
        <dbReference type="ARBA" id="ARBA00022840"/>
    </source>
</evidence>
<evidence type="ECO:0000313" key="13">
    <source>
        <dbReference type="Proteomes" id="UP000032180"/>
    </source>
</evidence>
<keyword evidence="3" id="KW-0808">Transferase</keyword>
<reference evidence="13" key="2">
    <citation type="submission" date="2013-12" db="EMBL/GenBank/DDBJ databases">
        <authorList>
            <person name="Yu Y."/>
            <person name="Lee S."/>
            <person name="de Baynast K."/>
            <person name="Wissotski M."/>
            <person name="Liu L."/>
            <person name="Talag J."/>
            <person name="Goicoechea J."/>
            <person name="Angelova A."/>
            <person name="Jetty R."/>
            <person name="Kudrna D."/>
            <person name="Golser W."/>
            <person name="Rivera L."/>
            <person name="Zhang J."/>
            <person name="Wing R."/>
        </authorList>
    </citation>
    <scope>NUCLEOTIDE SEQUENCE</scope>
</reference>
<evidence type="ECO:0000259" key="11">
    <source>
        <dbReference type="PROSITE" id="PS50011"/>
    </source>
</evidence>
<keyword evidence="10" id="KW-0732">Signal</keyword>
<dbReference type="FunFam" id="1.10.510.10:FF:001023">
    <property type="entry name" value="Os07g0541700 protein"/>
    <property type="match status" value="1"/>
</dbReference>
<dbReference type="EC" id="2.7.11.1" evidence="1"/>
<comment type="catalytic activity">
    <reaction evidence="8">
        <text>L-seryl-[protein] + ATP = O-phospho-L-seryl-[protein] + ADP + H(+)</text>
        <dbReference type="Rhea" id="RHEA:17989"/>
        <dbReference type="Rhea" id="RHEA-COMP:9863"/>
        <dbReference type="Rhea" id="RHEA-COMP:11604"/>
        <dbReference type="ChEBI" id="CHEBI:15378"/>
        <dbReference type="ChEBI" id="CHEBI:29999"/>
        <dbReference type="ChEBI" id="CHEBI:30616"/>
        <dbReference type="ChEBI" id="CHEBI:83421"/>
        <dbReference type="ChEBI" id="CHEBI:456216"/>
        <dbReference type="EC" id="2.7.11.1"/>
    </reaction>
</comment>
<dbReference type="GO" id="GO:0005524">
    <property type="term" value="F:ATP binding"/>
    <property type="evidence" value="ECO:0007669"/>
    <property type="project" value="UniProtKB-UniRule"/>
</dbReference>
<dbReference type="GO" id="GO:0004674">
    <property type="term" value="F:protein serine/threonine kinase activity"/>
    <property type="evidence" value="ECO:0007669"/>
    <property type="project" value="UniProtKB-KW"/>
</dbReference>
<dbReference type="InterPro" id="IPR008271">
    <property type="entry name" value="Ser/Thr_kinase_AS"/>
</dbReference>
<keyword evidence="6 9" id="KW-0067">ATP-binding</keyword>
<feature type="binding site" evidence="9">
    <location>
        <position position="275"/>
    </location>
    <ligand>
        <name>ATP</name>
        <dbReference type="ChEBI" id="CHEBI:30616"/>
    </ligand>
</feature>
<evidence type="ECO:0000256" key="1">
    <source>
        <dbReference type="ARBA" id="ARBA00012513"/>
    </source>
</evidence>
<dbReference type="Pfam" id="PF07714">
    <property type="entry name" value="PK_Tyr_Ser-Thr"/>
    <property type="match status" value="1"/>
</dbReference>
<name>A0A0D9VVF6_9ORYZ</name>
<sequence length="546" mass="60490">MGIASFNLLLVLIHVFAFLSLLKTAGPDVDVFITGDVTIITTRSEEEHADGAPSPSTTAAAAAPLAIFGFVVFPPGSTLPRPIRGGFPVVVRELDQTATTTKGDHGVVILGSSGSSSVPWWEWDNPAALCRLYAEAYCGSFCSKKKKKKRHVLLLDDDDDDNDDDEQQLQRCRLRCVAVADFPCRTTTMGRGVDTTYYSGTAQYFSTNEELDLPRGSIASVGSIDLSTVERSTGGFSKRNIIGEGGFAIVYKGKLPRNHVLARDLHYQRKIAVKKLKPLALSTKGLNDFTREVKLMSKLRHGNLSRLLAYCIESDERILVYEYMPKKSLDFYIFGTPKHRASLNWSKRLEIIRGMAQGVNYLHDGSGEIVIHRDLKPSNVLLDDELTPKISDFGTTKPLVAADETGTQTITANLYPNETKASIGYAAPEYIRGDVTLKCDVYSFGVVLLEIISGQKNSLRPSLLSKAWKLWDEHRIMDLMDSSMARRCSEPELQSRVRRCIQIGLLCVQESPGDRPNMSQVLMMLTSDSSWVNKPKPPAVCDDNYH</sequence>
<dbReference type="Gramene" id="LPERR03G18860.1">
    <property type="protein sequence ID" value="LPERR03G18860.1"/>
    <property type="gene ID" value="LPERR03G18860"/>
</dbReference>
<dbReference type="InterPro" id="IPR011009">
    <property type="entry name" value="Kinase-like_dom_sf"/>
</dbReference>
<dbReference type="PROSITE" id="PS50011">
    <property type="entry name" value="PROTEIN_KINASE_DOM"/>
    <property type="match status" value="1"/>
</dbReference>
<dbReference type="InterPro" id="IPR000719">
    <property type="entry name" value="Prot_kinase_dom"/>
</dbReference>
<dbReference type="STRING" id="77586.A0A0D9VVF6"/>
<protein>
    <recommendedName>
        <fullName evidence="1">non-specific serine/threonine protein kinase</fullName>
        <ecNumber evidence="1">2.7.11.1</ecNumber>
    </recommendedName>
</protein>
<reference evidence="12 13" key="1">
    <citation type="submission" date="2012-08" db="EMBL/GenBank/DDBJ databases">
        <title>Oryza genome evolution.</title>
        <authorList>
            <person name="Wing R.A."/>
        </authorList>
    </citation>
    <scope>NUCLEOTIDE SEQUENCE</scope>
</reference>
<keyword evidence="5" id="KW-0418">Kinase</keyword>
<evidence type="ECO:0000313" key="12">
    <source>
        <dbReference type="EnsemblPlants" id="LPERR03G18860.1"/>
    </source>
</evidence>
<organism evidence="12 13">
    <name type="scientific">Leersia perrieri</name>
    <dbReference type="NCBI Taxonomy" id="77586"/>
    <lineage>
        <taxon>Eukaryota</taxon>
        <taxon>Viridiplantae</taxon>
        <taxon>Streptophyta</taxon>
        <taxon>Embryophyta</taxon>
        <taxon>Tracheophyta</taxon>
        <taxon>Spermatophyta</taxon>
        <taxon>Magnoliopsida</taxon>
        <taxon>Liliopsida</taxon>
        <taxon>Poales</taxon>
        <taxon>Poaceae</taxon>
        <taxon>BOP clade</taxon>
        <taxon>Oryzoideae</taxon>
        <taxon>Oryzeae</taxon>
        <taxon>Oryzinae</taxon>
        <taxon>Leersia</taxon>
    </lineage>
</organism>
<dbReference type="SUPFAM" id="SSF56112">
    <property type="entry name" value="Protein kinase-like (PK-like)"/>
    <property type="match status" value="1"/>
</dbReference>
<dbReference type="Gene3D" id="3.30.200.20">
    <property type="entry name" value="Phosphorylase Kinase, domain 1"/>
    <property type="match status" value="1"/>
</dbReference>
<reference evidence="12" key="3">
    <citation type="submission" date="2015-04" db="UniProtKB">
        <authorList>
            <consortium name="EnsemblPlants"/>
        </authorList>
    </citation>
    <scope>IDENTIFICATION</scope>
</reference>
<dbReference type="AlphaFoldDB" id="A0A0D9VVF6"/>
<dbReference type="SMART" id="SM00220">
    <property type="entry name" value="S_TKc"/>
    <property type="match status" value="1"/>
</dbReference>
<dbReference type="eggNOG" id="ENOG502QQPF">
    <property type="taxonomic scope" value="Eukaryota"/>
</dbReference>
<feature type="chain" id="PRO_5002347898" description="non-specific serine/threonine protein kinase" evidence="10">
    <location>
        <begin position="18"/>
        <end position="546"/>
    </location>
</feature>
<dbReference type="PANTHER" id="PTHR27006">
    <property type="entry name" value="PROMASTIGOTE SURFACE ANTIGEN PROTEIN PSA"/>
    <property type="match status" value="1"/>
</dbReference>
<dbReference type="Gene3D" id="1.10.510.10">
    <property type="entry name" value="Transferase(Phosphotransferase) domain 1"/>
    <property type="match status" value="1"/>
</dbReference>
<evidence type="ECO:0000256" key="10">
    <source>
        <dbReference type="SAM" id="SignalP"/>
    </source>
</evidence>
<evidence type="ECO:0000256" key="7">
    <source>
        <dbReference type="ARBA" id="ARBA00047899"/>
    </source>
</evidence>
<evidence type="ECO:0000256" key="5">
    <source>
        <dbReference type="ARBA" id="ARBA00022777"/>
    </source>
</evidence>
<dbReference type="Proteomes" id="UP000032180">
    <property type="component" value="Chromosome 3"/>
</dbReference>
<dbReference type="PROSITE" id="PS00108">
    <property type="entry name" value="PROTEIN_KINASE_ST"/>
    <property type="match status" value="1"/>
</dbReference>
<dbReference type="PROSITE" id="PS00107">
    <property type="entry name" value="PROTEIN_KINASE_ATP"/>
    <property type="match status" value="1"/>
</dbReference>
<dbReference type="InterPro" id="IPR001245">
    <property type="entry name" value="Ser-Thr/Tyr_kinase_cat_dom"/>
</dbReference>
<comment type="catalytic activity">
    <reaction evidence="7">
        <text>L-threonyl-[protein] + ATP = O-phospho-L-threonyl-[protein] + ADP + H(+)</text>
        <dbReference type="Rhea" id="RHEA:46608"/>
        <dbReference type="Rhea" id="RHEA-COMP:11060"/>
        <dbReference type="Rhea" id="RHEA-COMP:11605"/>
        <dbReference type="ChEBI" id="CHEBI:15378"/>
        <dbReference type="ChEBI" id="CHEBI:30013"/>
        <dbReference type="ChEBI" id="CHEBI:30616"/>
        <dbReference type="ChEBI" id="CHEBI:61977"/>
        <dbReference type="ChEBI" id="CHEBI:456216"/>
        <dbReference type="EC" id="2.7.11.1"/>
    </reaction>
</comment>
<evidence type="ECO:0000256" key="4">
    <source>
        <dbReference type="ARBA" id="ARBA00022741"/>
    </source>
</evidence>
<feature type="domain" description="Protein kinase" evidence="11">
    <location>
        <begin position="236"/>
        <end position="532"/>
    </location>
</feature>
<keyword evidence="2" id="KW-0723">Serine/threonine-protein kinase</keyword>
<dbReference type="PANTHER" id="PTHR27006:SF601">
    <property type="entry name" value="PROTEIN KINASE DOMAIN-CONTAINING PROTEIN"/>
    <property type="match status" value="1"/>
</dbReference>
<evidence type="ECO:0000256" key="8">
    <source>
        <dbReference type="ARBA" id="ARBA00048679"/>
    </source>
</evidence>
<proteinExistence type="predicted"/>
<dbReference type="InterPro" id="IPR017441">
    <property type="entry name" value="Protein_kinase_ATP_BS"/>
</dbReference>
<evidence type="ECO:0000256" key="2">
    <source>
        <dbReference type="ARBA" id="ARBA00022527"/>
    </source>
</evidence>
<evidence type="ECO:0000256" key="3">
    <source>
        <dbReference type="ARBA" id="ARBA00022679"/>
    </source>
</evidence>
<dbReference type="EnsemblPlants" id="LPERR03G18860.1">
    <property type="protein sequence ID" value="LPERR03G18860.1"/>
    <property type="gene ID" value="LPERR03G18860"/>
</dbReference>
<evidence type="ECO:0000256" key="9">
    <source>
        <dbReference type="PROSITE-ProRule" id="PRU10141"/>
    </source>
</evidence>
<keyword evidence="4 9" id="KW-0547">Nucleotide-binding</keyword>